<evidence type="ECO:0000313" key="2">
    <source>
        <dbReference type="Proteomes" id="UP000319848"/>
    </source>
</evidence>
<dbReference type="RefSeq" id="WP_023570494.1">
    <property type="nucleotide sequence ID" value="NZ_AVBI01000014.1"/>
</dbReference>
<dbReference type="STRING" id="1341154.FCR2A7T_13520"/>
<dbReference type="OrthoDB" id="1448900at2"/>
<evidence type="ECO:0000313" key="1">
    <source>
        <dbReference type="EMBL" id="TWI12368.1"/>
    </source>
</evidence>
<reference evidence="1 2" key="1">
    <citation type="journal article" date="2015" name="Stand. Genomic Sci.">
        <title>Genomic Encyclopedia of Bacterial and Archaeal Type Strains, Phase III: the genomes of soil and plant-associated and newly described type strains.</title>
        <authorList>
            <person name="Whitman W.B."/>
            <person name="Woyke T."/>
            <person name="Klenk H.P."/>
            <person name="Zhou Y."/>
            <person name="Lilburn T.G."/>
            <person name="Beck B.J."/>
            <person name="De Vos P."/>
            <person name="Vandamme P."/>
            <person name="Eisen J.A."/>
            <person name="Garrity G."/>
            <person name="Hugenholtz P."/>
            <person name="Kyrpides N.C."/>
        </authorList>
    </citation>
    <scope>NUCLEOTIDE SEQUENCE [LARGE SCALE GENOMIC DNA]</scope>
    <source>
        <strain evidence="1 2">CGMCC 1.7270</strain>
    </source>
</reference>
<dbReference type="AlphaFoldDB" id="V6S6B7"/>
<dbReference type="Proteomes" id="UP000319848">
    <property type="component" value="Unassembled WGS sequence"/>
</dbReference>
<comment type="caution">
    <text evidence="1">The sequence shown here is derived from an EMBL/GenBank/DDBJ whole genome shotgun (WGS) entry which is preliminary data.</text>
</comment>
<sequence>MKKKLQVLEKFKIGEQYYLNEFNVEWLGEIDCYLGLNFQVYKYLEKDVKVEGIFLFYNCDILSLIITLKSASKDDEIANSEVKKTRRNIFFKCFLYDNMTYTVYSCKKSLVLSGLDLIIGSNIGQTFLI</sequence>
<gene>
    <name evidence="1" type="ORF">IP98_01580</name>
</gene>
<protein>
    <submittedName>
        <fullName evidence="1">Uncharacterized protein</fullName>
    </submittedName>
</protein>
<dbReference type="EMBL" id="VLKQ01000006">
    <property type="protein sequence ID" value="TWI12368.1"/>
    <property type="molecule type" value="Genomic_DNA"/>
</dbReference>
<name>V6S6B7_9FLAO</name>
<keyword evidence="2" id="KW-1185">Reference proteome</keyword>
<accession>V6S6B7</accession>
<organism evidence="1 2">
    <name type="scientific">Flavobacterium cauense R2A-7</name>
    <dbReference type="NCBI Taxonomy" id="1341154"/>
    <lineage>
        <taxon>Bacteria</taxon>
        <taxon>Pseudomonadati</taxon>
        <taxon>Bacteroidota</taxon>
        <taxon>Flavobacteriia</taxon>
        <taxon>Flavobacteriales</taxon>
        <taxon>Flavobacteriaceae</taxon>
        <taxon>Flavobacterium</taxon>
    </lineage>
</organism>
<proteinExistence type="predicted"/>